<feature type="domain" description="HTH tetR-type" evidence="5">
    <location>
        <begin position="28"/>
        <end position="88"/>
    </location>
</feature>
<evidence type="ECO:0000259" key="5">
    <source>
        <dbReference type="PROSITE" id="PS50977"/>
    </source>
</evidence>
<organism evidence="6 7">
    <name type="scientific">Nostocoides jenkinsii Ben 74</name>
    <dbReference type="NCBI Taxonomy" id="1193518"/>
    <lineage>
        <taxon>Bacteria</taxon>
        <taxon>Bacillati</taxon>
        <taxon>Actinomycetota</taxon>
        <taxon>Actinomycetes</taxon>
        <taxon>Micrococcales</taxon>
        <taxon>Intrasporangiaceae</taxon>
        <taxon>Nostocoides</taxon>
    </lineage>
</organism>
<dbReference type="PANTHER" id="PTHR30055:SF209">
    <property type="entry name" value="POSSIBLE TRANSCRIPTIONAL REGULATORY PROTEIN (PROBABLY TETR-FAMILY)"/>
    <property type="match status" value="1"/>
</dbReference>
<dbReference type="Gene3D" id="1.10.357.10">
    <property type="entry name" value="Tetracycline Repressor, domain 2"/>
    <property type="match status" value="1"/>
</dbReference>
<name>A0A077M881_9MICO</name>
<evidence type="ECO:0000256" key="4">
    <source>
        <dbReference type="PROSITE-ProRule" id="PRU00335"/>
    </source>
</evidence>
<dbReference type="PANTHER" id="PTHR30055">
    <property type="entry name" value="HTH-TYPE TRANSCRIPTIONAL REGULATOR RUTR"/>
    <property type="match status" value="1"/>
</dbReference>
<proteinExistence type="predicted"/>
<evidence type="ECO:0000256" key="2">
    <source>
        <dbReference type="ARBA" id="ARBA00023125"/>
    </source>
</evidence>
<evidence type="ECO:0000256" key="1">
    <source>
        <dbReference type="ARBA" id="ARBA00023015"/>
    </source>
</evidence>
<reference evidence="6 7" key="1">
    <citation type="journal article" date="2013" name="ISME J.">
        <title>A metabolic model for members of the genus Tetrasphaera involved in enhanced biological phosphorus removal.</title>
        <authorList>
            <person name="Kristiansen R."/>
            <person name="Nguyen H.T.T."/>
            <person name="Saunders A.M."/>
            <person name="Nielsen J.L."/>
            <person name="Wimmer R."/>
            <person name="Le V.Q."/>
            <person name="McIlroy S.J."/>
            <person name="Petrovski S."/>
            <person name="Seviour R.J."/>
            <person name="Calteau A."/>
            <person name="Nielsen K.L."/>
            <person name="Nielsen P.H."/>
        </authorList>
    </citation>
    <scope>NUCLEOTIDE SEQUENCE [LARGE SCALE GENOMIC DNA]</scope>
    <source>
        <strain evidence="6 7">Ben 74</strain>
    </source>
</reference>
<evidence type="ECO:0000313" key="7">
    <source>
        <dbReference type="Proteomes" id="UP000035720"/>
    </source>
</evidence>
<dbReference type="Proteomes" id="UP000035720">
    <property type="component" value="Unassembled WGS sequence"/>
</dbReference>
<evidence type="ECO:0000313" key="6">
    <source>
        <dbReference type="EMBL" id="CCI52110.1"/>
    </source>
</evidence>
<dbReference type="InterPro" id="IPR009057">
    <property type="entry name" value="Homeodomain-like_sf"/>
</dbReference>
<dbReference type="Pfam" id="PF13305">
    <property type="entry name" value="TetR_C_33"/>
    <property type="match status" value="1"/>
</dbReference>
<dbReference type="GO" id="GO:0000976">
    <property type="term" value="F:transcription cis-regulatory region binding"/>
    <property type="evidence" value="ECO:0007669"/>
    <property type="project" value="TreeGrafter"/>
</dbReference>
<dbReference type="STRING" id="1193518.BN13_1440014"/>
<evidence type="ECO:0000256" key="3">
    <source>
        <dbReference type="ARBA" id="ARBA00023163"/>
    </source>
</evidence>
<feature type="DNA-binding region" description="H-T-H motif" evidence="4">
    <location>
        <begin position="51"/>
        <end position="70"/>
    </location>
</feature>
<keyword evidence="1" id="KW-0805">Transcription regulation</keyword>
<dbReference type="InterPro" id="IPR001647">
    <property type="entry name" value="HTH_TetR"/>
</dbReference>
<dbReference type="InterPro" id="IPR050109">
    <property type="entry name" value="HTH-type_TetR-like_transc_reg"/>
</dbReference>
<keyword evidence="2 4" id="KW-0238">DNA-binding</keyword>
<gene>
    <name evidence="6" type="ORF">BN13_1440014</name>
</gene>
<dbReference type="InterPro" id="IPR036271">
    <property type="entry name" value="Tet_transcr_reg_TetR-rel_C_sf"/>
</dbReference>
<dbReference type="EMBL" id="CAJC01000051">
    <property type="protein sequence ID" value="CCI52110.1"/>
    <property type="molecule type" value="Genomic_DNA"/>
</dbReference>
<dbReference type="SUPFAM" id="SSF46689">
    <property type="entry name" value="Homeodomain-like"/>
    <property type="match status" value="1"/>
</dbReference>
<accession>A0A077M881</accession>
<dbReference type="InterPro" id="IPR025996">
    <property type="entry name" value="MT1864/Rv1816-like_C"/>
</dbReference>
<comment type="caution">
    <text evidence="6">The sequence shown here is derived from an EMBL/GenBank/DDBJ whole genome shotgun (WGS) entry which is preliminary data.</text>
</comment>
<dbReference type="GO" id="GO:0003700">
    <property type="term" value="F:DNA-binding transcription factor activity"/>
    <property type="evidence" value="ECO:0007669"/>
    <property type="project" value="TreeGrafter"/>
</dbReference>
<protein>
    <submittedName>
        <fullName evidence="6">Putative Transcriptional regulator, TetR family</fullName>
    </submittedName>
</protein>
<dbReference type="SUPFAM" id="SSF48498">
    <property type="entry name" value="Tetracyclin repressor-like, C-terminal domain"/>
    <property type="match status" value="1"/>
</dbReference>
<sequence>MLRDHVRDRCRCIRTGVLSLLGGEHVDVTVKERLLDAAYRRLSAEGIGSLQARGIAADVGLSTSALYTHYGNISGLLNAVRDRAYGEFADALLAPGQTDDPVADLLAMGLAHRIFALVKKNEYALLFSQQVNVPRPGIKASFPEGHGLETMSPAATHAFQVLYDTTQRMLDSGRFGDADAVIVATQLWAAIHGCVSLELTGHLNPESDLGVFASLFVTQLIGLGDSPERVGMSMAKAIRRVPNGIALNPAKSA</sequence>
<dbReference type="Pfam" id="PF00440">
    <property type="entry name" value="TetR_N"/>
    <property type="match status" value="1"/>
</dbReference>
<keyword evidence="3" id="KW-0804">Transcription</keyword>
<keyword evidence="7" id="KW-1185">Reference proteome</keyword>
<dbReference type="AlphaFoldDB" id="A0A077M881"/>
<dbReference type="PROSITE" id="PS50977">
    <property type="entry name" value="HTH_TETR_2"/>
    <property type="match status" value="1"/>
</dbReference>